<reference evidence="5" key="1">
    <citation type="submission" date="2017-09" db="EMBL/GenBank/DDBJ databases">
        <title>Depth-based differentiation of microbial function through sediment-hosted aquifers and enrichment of novel symbionts in the deep terrestrial subsurface.</title>
        <authorList>
            <person name="Probst A.J."/>
            <person name="Ladd B."/>
            <person name="Jarett J.K."/>
            <person name="Geller-Mcgrath D.E."/>
            <person name="Sieber C.M.K."/>
            <person name="Emerson J.B."/>
            <person name="Anantharaman K."/>
            <person name="Thomas B.C."/>
            <person name="Malmstrom R."/>
            <person name="Stieglmeier M."/>
            <person name="Klingl A."/>
            <person name="Woyke T."/>
            <person name="Ryan C.M."/>
            <person name="Banfield J.F."/>
        </authorList>
    </citation>
    <scope>NUCLEOTIDE SEQUENCE [LARGE SCALE GENOMIC DNA]</scope>
</reference>
<feature type="non-terminal residue" evidence="4">
    <location>
        <position position="1"/>
    </location>
</feature>
<protein>
    <recommendedName>
        <fullName evidence="6">Insulinase family protein</fullName>
    </recommendedName>
</protein>
<organism evidence="4 5">
    <name type="scientific">Candidatus Shapirobacteria bacterium CG08_land_8_20_14_0_20_39_18</name>
    <dbReference type="NCBI Taxonomy" id="1974883"/>
    <lineage>
        <taxon>Bacteria</taxon>
        <taxon>Candidatus Shapironibacteriota</taxon>
    </lineage>
</organism>
<evidence type="ECO:0000259" key="3">
    <source>
        <dbReference type="Pfam" id="PF05193"/>
    </source>
</evidence>
<dbReference type="PANTHER" id="PTHR11851:SF49">
    <property type="entry name" value="MITOCHONDRIAL-PROCESSING PEPTIDASE SUBUNIT ALPHA"/>
    <property type="match status" value="1"/>
</dbReference>
<evidence type="ECO:0000313" key="4">
    <source>
        <dbReference type="EMBL" id="PIU03106.1"/>
    </source>
</evidence>
<comment type="similarity">
    <text evidence="1">Belongs to the peptidase M16 family.</text>
</comment>
<dbReference type="PANTHER" id="PTHR11851">
    <property type="entry name" value="METALLOPROTEASE"/>
    <property type="match status" value="1"/>
</dbReference>
<proteinExistence type="inferred from homology"/>
<dbReference type="Proteomes" id="UP000228996">
    <property type="component" value="Unassembled WGS sequence"/>
</dbReference>
<feature type="domain" description="Peptidase M16 N-terminal" evidence="2">
    <location>
        <begin position="2"/>
        <end position="122"/>
    </location>
</feature>
<dbReference type="Pfam" id="PF05193">
    <property type="entry name" value="Peptidase_M16_C"/>
    <property type="match status" value="1"/>
</dbReference>
<evidence type="ECO:0000256" key="1">
    <source>
        <dbReference type="ARBA" id="ARBA00007261"/>
    </source>
</evidence>
<evidence type="ECO:0008006" key="6">
    <source>
        <dbReference type="Google" id="ProtNLM"/>
    </source>
</evidence>
<dbReference type="InterPro" id="IPR007863">
    <property type="entry name" value="Peptidase_M16_C"/>
</dbReference>
<name>A0A2M6XBR4_9BACT</name>
<dbReference type="Gene3D" id="3.30.830.10">
    <property type="entry name" value="Metalloenzyme, LuxS/M16 peptidase-like"/>
    <property type="match status" value="2"/>
</dbReference>
<accession>A0A2M6XBR4</accession>
<dbReference type="SUPFAM" id="SSF63411">
    <property type="entry name" value="LuxS/MPP-like metallohydrolase"/>
    <property type="match status" value="2"/>
</dbReference>
<dbReference type="InterPro" id="IPR050361">
    <property type="entry name" value="MPP/UQCRC_Complex"/>
</dbReference>
<dbReference type="Pfam" id="PF00675">
    <property type="entry name" value="Peptidase_M16"/>
    <property type="match status" value="1"/>
</dbReference>
<dbReference type="GO" id="GO:0046872">
    <property type="term" value="F:metal ion binding"/>
    <property type="evidence" value="ECO:0007669"/>
    <property type="project" value="InterPro"/>
</dbReference>
<dbReference type="InterPro" id="IPR011765">
    <property type="entry name" value="Pept_M16_N"/>
</dbReference>
<gene>
    <name evidence="4" type="ORF">COT44_04380</name>
</gene>
<dbReference type="AlphaFoldDB" id="A0A2M6XBR4"/>
<dbReference type="InterPro" id="IPR011249">
    <property type="entry name" value="Metalloenz_LuxS/M16"/>
</dbReference>
<dbReference type="EMBL" id="PEYO01000022">
    <property type="protein sequence ID" value="PIU03106.1"/>
    <property type="molecule type" value="Genomic_DNA"/>
</dbReference>
<sequence>ETVLVSLWVRSGGWYETKVKRGIFHFLEHVLAQGTKRYSSYLELSKKLEELGINPKNSVGGYFSIYNWIIPKETFSDSLALLAEYVFNPLLPKEAIERERKIILLEYFDYWDKPINHFNHSLGESFFGKGHPYTFDALGTKESIENITKDDLVEAHKQYYQLNNMILGVVGDLEEKFVNQEINKNFKNQRKGEKIVLTDDVVLDFTRKIVFSKKNADQVDFSLNFPTIGFKEEALKEKYSLAMLSYLLGRSRVSRLNLRIREKEPLSYSIGSSVKHFPQKGVFTVGFLSSIGNSRRAIEIIKEEIETIKRNGISEEEFRGCQKSFIYHVSLSFDTIYSIADNLMDNLGCKGRIFLPEEKKRAIAEVTKEDLSEMAKRVFDFDKATIGFMGNKENLEEIKSTGIDRII</sequence>
<evidence type="ECO:0000259" key="2">
    <source>
        <dbReference type="Pfam" id="PF00675"/>
    </source>
</evidence>
<evidence type="ECO:0000313" key="5">
    <source>
        <dbReference type="Proteomes" id="UP000228996"/>
    </source>
</evidence>
<feature type="domain" description="Peptidase M16 C-terminal" evidence="3">
    <location>
        <begin position="146"/>
        <end position="323"/>
    </location>
</feature>
<comment type="caution">
    <text evidence="4">The sequence shown here is derived from an EMBL/GenBank/DDBJ whole genome shotgun (WGS) entry which is preliminary data.</text>
</comment>